<name>A0ABV9ACV8_9ACTN</name>
<feature type="domain" description="DUF2510" evidence="3">
    <location>
        <begin position="5"/>
        <end position="40"/>
    </location>
</feature>
<dbReference type="InterPro" id="IPR018929">
    <property type="entry name" value="DUF2510"/>
</dbReference>
<keyword evidence="5" id="KW-1185">Reference proteome</keyword>
<organism evidence="4 5">
    <name type="scientific">Streptomyces ovatisporus</name>
    <dbReference type="NCBI Taxonomy" id="1128682"/>
    <lineage>
        <taxon>Bacteria</taxon>
        <taxon>Bacillati</taxon>
        <taxon>Actinomycetota</taxon>
        <taxon>Actinomycetes</taxon>
        <taxon>Kitasatosporales</taxon>
        <taxon>Streptomycetaceae</taxon>
        <taxon>Streptomyces</taxon>
    </lineage>
</organism>
<gene>
    <name evidence="4" type="ORF">ACFPA8_22025</name>
</gene>
<dbReference type="Proteomes" id="UP001595997">
    <property type="component" value="Unassembled WGS sequence"/>
</dbReference>
<feature type="compositionally biased region" description="Acidic residues" evidence="1">
    <location>
        <begin position="100"/>
        <end position="112"/>
    </location>
</feature>
<feature type="region of interest" description="Disordered" evidence="1">
    <location>
        <begin position="74"/>
        <end position="124"/>
    </location>
</feature>
<feature type="transmembrane region" description="Helical" evidence="2">
    <location>
        <begin position="45"/>
        <end position="67"/>
    </location>
</feature>
<evidence type="ECO:0000256" key="2">
    <source>
        <dbReference type="SAM" id="Phobius"/>
    </source>
</evidence>
<evidence type="ECO:0000259" key="3">
    <source>
        <dbReference type="Pfam" id="PF10708"/>
    </source>
</evidence>
<keyword evidence="2" id="KW-0472">Membrane</keyword>
<comment type="caution">
    <text evidence="4">The sequence shown here is derived from an EMBL/GenBank/DDBJ whole genome shotgun (WGS) entry which is preliminary data.</text>
</comment>
<evidence type="ECO:0000256" key="1">
    <source>
        <dbReference type="SAM" id="MobiDB-lite"/>
    </source>
</evidence>
<dbReference type="EMBL" id="JBHSFH010000013">
    <property type="protein sequence ID" value="MFC4496815.1"/>
    <property type="molecule type" value="Genomic_DNA"/>
</dbReference>
<sequence>MTTPPGWYPDPGSAYKPKSRAQERWWDGSAWSGQTRTRGAVRGPLVAGIVGGLVLVAALLVGSVLVFGAGVGSGASDEAGTGPAPESPPRDDGSGGSGELPEEEGGPGEEGEVPASGVDLPVLDGWRHDPLAPMVTTGEYTCPGSESERCLRGSSVIVVAGTDTGSAEDAAKSDIGRFAKTAYSKGTYGGITSHEAVASEKTTVAGEDGYRVRWKIVNRTKPDAYVESLAFPHPSGSGEMLLLRSGFDIHRAAPPLKDMDRLAEGVKEGPEAGESGGVPGEAV</sequence>
<reference evidence="5" key="1">
    <citation type="journal article" date="2019" name="Int. J. Syst. Evol. Microbiol.">
        <title>The Global Catalogue of Microorganisms (GCM) 10K type strain sequencing project: providing services to taxonomists for standard genome sequencing and annotation.</title>
        <authorList>
            <consortium name="The Broad Institute Genomics Platform"/>
            <consortium name="The Broad Institute Genome Sequencing Center for Infectious Disease"/>
            <person name="Wu L."/>
            <person name="Ma J."/>
        </authorList>
    </citation>
    <scope>NUCLEOTIDE SEQUENCE [LARGE SCALE GENOMIC DNA]</scope>
    <source>
        <strain evidence="5">CGMCC 4.7357</strain>
    </source>
</reference>
<proteinExistence type="predicted"/>
<keyword evidence="2" id="KW-0812">Transmembrane</keyword>
<protein>
    <submittedName>
        <fullName evidence="4">DUF2510 domain-containing protein</fullName>
    </submittedName>
</protein>
<dbReference type="RefSeq" id="WP_386451495.1">
    <property type="nucleotide sequence ID" value="NZ_JBHSFH010000013.1"/>
</dbReference>
<dbReference type="Pfam" id="PF10708">
    <property type="entry name" value="DUF2510"/>
    <property type="match status" value="1"/>
</dbReference>
<accession>A0ABV9ACV8</accession>
<feature type="region of interest" description="Disordered" evidence="1">
    <location>
        <begin position="1"/>
        <end position="30"/>
    </location>
</feature>
<evidence type="ECO:0000313" key="4">
    <source>
        <dbReference type="EMBL" id="MFC4496815.1"/>
    </source>
</evidence>
<evidence type="ECO:0000313" key="5">
    <source>
        <dbReference type="Proteomes" id="UP001595997"/>
    </source>
</evidence>
<keyword evidence="2" id="KW-1133">Transmembrane helix</keyword>